<feature type="non-terminal residue" evidence="2">
    <location>
        <position position="1"/>
    </location>
</feature>
<dbReference type="EMBL" id="JTDF01003319">
    <property type="protein sequence ID" value="KAF8567898.1"/>
    <property type="molecule type" value="Genomic_DNA"/>
</dbReference>
<dbReference type="Gene3D" id="1.20.58.1540">
    <property type="entry name" value="Actin interacting protein 3, C-terminal domain"/>
    <property type="match status" value="1"/>
</dbReference>
<evidence type="ECO:0000259" key="1">
    <source>
        <dbReference type="Pfam" id="PF03915"/>
    </source>
</evidence>
<dbReference type="OrthoDB" id="6022652at2759"/>
<dbReference type="InterPro" id="IPR022782">
    <property type="entry name" value="AIP3-like_C"/>
</dbReference>
<gene>
    <name evidence="2" type="ORF">P879_10437</name>
</gene>
<keyword evidence="3" id="KW-1185">Reference proteome</keyword>
<comment type="caution">
    <text evidence="2">The sequence shown here is derived from an EMBL/GenBank/DDBJ whole genome shotgun (WGS) entry which is preliminary data.</text>
</comment>
<sequence length="222" mass="24837">TCPTKILENDSEKVTTVCCPAKLSNNLEHSATSEEKAEKEAHINYLVTLFHALKASGVQSESFLAAFKRTDLPVPQMHGTHQTPGHQPKQLLSAHKSSLEECRQSVASLRQLHKHFKQKISEDLKYCQENTVKLLNTYKANASRCFDANISSVRADRTSLDRTLLELHDSKASLAEQLHDLECVIEQTGNDVLQHRCRITLPYVQTLDSRLDSISRAVGSTC</sequence>
<evidence type="ECO:0000313" key="3">
    <source>
        <dbReference type="Proteomes" id="UP000699462"/>
    </source>
</evidence>
<dbReference type="Pfam" id="PF03915">
    <property type="entry name" value="AIP3"/>
    <property type="match status" value="1"/>
</dbReference>
<accession>A0A8T0DLM6</accession>
<name>A0A8T0DLM6_9TREM</name>
<organism evidence="2 3">
    <name type="scientific">Paragonimus westermani</name>
    <dbReference type="NCBI Taxonomy" id="34504"/>
    <lineage>
        <taxon>Eukaryota</taxon>
        <taxon>Metazoa</taxon>
        <taxon>Spiralia</taxon>
        <taxon>Lophotrochozoa</taxon>
        <taxon>Platyhelminthes</taxon>
        <taxon>Trematoda</taxon>
        <taxon>Digenea</taxon>
        <taxon>Plagiorchiida</taxon>
        <taxon>Troglotremata</taxon>
        <taxon>Troglotrematidae</taxon>
        <taxon>Paragonimus</taxon>
    </lineage>
</organism>
<proteinExistence type="predicted"/>
<feature type="non-terminal residue" evidence="2">
    <location>
        <position position="222"/>
    </location>
</feature>
<dbReference type="Proteomes" id="UP000699462">
    <property type="component" value="Unassembled WGS sequence"/>
</dbReference>
<feature type="domain" description="Actin interacting protein 3-like C-terminal" evidence="1">
    <location>
        <begin position="44"/>
        <end position="216"/>
    </location>
</feature>
<evidence type="ECO:0000313" key="2">
    <source>
        <dbReference type="EMBL" id="KAF8567898.1"/>
    </source>
</evidence>
<protein>
    <recommendedName>
        <fullName evidence="1">Actin interacting protein 3-like C-terminal domain-containing protein</fullName>
    </recommendedName>
</protein>
<reference evidence="2 3" key="1">
    <citation type="submission" date="2019-07" db="EMBL/GenBank/DDBJ databases">
        <title>Annotation for the trematode Paragonimus westermani.</title>
        <authorList>
            <person name="Choi Y.-J."/>
        </authorList>
    </citation>
    <scope>NUCLEOTIDE SEQUENCE [LARGE SCALE GENOMIC DNA]</scope>
    <source>
        <strain evidence="2">180907_Pwestermani</strain>
    </source>
</reference>
<dbReference type="AlphaFoldDB" id="A0A8T0DLM6"/>